<feature type="transmembrane region" description="Helical" evidence="1">
    <location>
        <begin position="110"/>
        <end position="131"/>
    </location>
</feature>
<comment type="caution">
    <text evidence="2">The sequence shown here is derived from an EMBL/GenBank/DDBJ whole genome shotgun (WGS) entry which is preliminary data.</text>
</comment>
<dbReference type="RefSeq" id="WP_194701234.1">
    <property type="nucleotide sequence ID" value="NZ_JADKNH010000004.1"/>
</dbReference>
<name>A0ABR9ZRA8_9FIRM</name>
<evidence type="ECO:0000313" key="3">
    <source>
        <dbReference type="Proteomes" id="UP000614200"/>
    </source>
</evidence>
<keyword evidence="1" id="KW-0472">Membrane</keyword>
<feature type="transmembrane region" description="Helical" evidence="1">
    <location>
        <begin position="44"/>
        <end position="65"/>
    </location>
</feature>
<evidence type="ECO:0000256" key="1">
    <source>
        <dbReference type="SAM" id="Phobius"/>
    </source>
</evidence>
<accession>A0ABR9ZRA8</accession>
<dbReference type="Proteomes" id="UP000614200">
    <property type="component" value="Unassembled WGS sequence"/>
</dbReference>
<reference evidence="2 3" key="1">
    <citation type="submission" date="2020-11" db="EMBL/GenBank/DDBJ databases">
        <title>Fusibacter basophilias sp. nov.</title>
        <authorList>
            <person name="Qiu D."/>
        </authorList>
    </citation>
    <scope>NUCLEOTIDE SEQUENCE [LARGE SCALE GENOMIC DNA]</scope>
    <source>
        <strain evidence="2 3">Q10-2</strain>
    </source>
</reference>
<dbReference type="EMBL" id="JADKNH010000004">
    <property type="protein sequence ID" value="MBF4692997.1"/>
    <property type="molecule type" value="Genomic_DNA"/>
</dbReference>
<feature type="transmembrane region" description="Helical" evidence="1">
    <location>
        <begin position="12"/>
        <end position="32"/>
    </location>
</feature>
<keyword evidence="1" id="KW-1133">Transmembrane helix</keyword>
<protein>
    <submittedName>
        <fullName evidence="2">Uncharacterized protein</fullName>
    </submittedName>
</protein>
<feature type="transmembrane region" description="Helical" evidence="1">
    <location>
        <begin position="77"/>
        <end position="98"/>
    </location>
</feature>
<sequence length="170" mass="19211">MRQSNFLQHKQTIRMSMSLILIIGFFLPWFTMDPNFSMFATSKAGFSGMSLVMGINFAVQMINAFGTAYNFPASANVIYLGYLLLLIPLLGVIAIILSGLRHKWGYRLHLIQYAFALFVFIAIIIVTNINAEMRELVGNVTNTGFGFYLCLIVSLAGIVYSIYEWRKGKR</sequence>
<organism evidence="2 3">
    <name type="scientific">Fusibacter ferrireducens</name>
    <dbReference type="NCBI Taxonomy" id="2785058"/>
    <lineage>
        <taxon>Bacteria</taxon>
        <taxon>Bacillati</taxon>
        <taxon>Bacillota</taxon>
        <taxon>Clostridia</taxon>
        <taxon>Eubacteriales</taxon>
        <taxon>Eubacteriales Family XII. Incertae Sedis</taxon>
        <taxon>Fusibacter</taxon>
    </lineage>
</organism>
<gene>
    <name evidence="2" type="ORF">ISU02_07690</name>
</gene>
<keyword evidence="3" id="KW-1185">Reference proteome</keyword>
<evidence type="ECO:0000313" key="2">
    <source>
        <dbReference type="EMBL" id="MBF4692997.1"/>
    </source>
</evidence>
<keyword evidence="1" id="KW-0812">Transmembrane</keyword>
<proteinExistence type="predicted"/>
<feature type="transmembrane region" description="Helical" evidence="1">
    <location>
        <begin position="143"/>
        <end position="163"/>
    </location>
</feature>